<evidence type="ECO:0000313" key="2">
    <source>
        <dbReference type="Proteomes" id="UP001266305"/>
    </source>
</evidence>
<name>A0ABQ9TC98_SAGOE</name>
<evidence type="ECO:0000313" key="1">
    <source>
        <dbReference type="EMBL" id="KAK2082368.1"/>
    </source>
</evidence>
<keyword evidence="2" id="KW-1185">Reference proteome</keyword>
<organism evidence="1 2">
    <name type="scientific">Saguinus oedipus</name>
    <name type="common">Cotton-top tamarin</name>
    <name type="synonym">Oedipomidas oedipus</name>
    <dbReference type="NCBI Taxonomy" id="9490"/>
    <lineage>
        <taxon>Eukaryota</taxon>
        <taxon>Metazoa</taxon>
        <taxon>Chordata</taxon>
        <taxon>Craniata</taxon>
        <taxon>Vertebrata</taxon>
        <taxon>Euteleostomi</taxon>
        <taxon>Mammalia</taxon>
        <taxon>Eutheria</taxon>
        <taxon>Euarchontoglires</taxon>
        <taxon>Primates</taxon>
        <taxon>Haplorrhini</taxon>
        <taxon>Platyrrhini</taxon>
        <taxon>Cebidae</taxon>
        <taxon>Callitrichinae</taxon>
        <taxon>Saguinus</taxon>
    </lineage>
</organism>
<protein>
    <submittedName>
        <fullName evidence="1">Uncharacterized protein</fullName>
    </submittedName>
</protein>
<feature type="non-terminal residue" evidence="1">
    <location>
        <position position="81"/>
    </location>
</feature>
<reference evidence="1 2" key="1">
    <citation type="submission" date="2023-05" db="EMBL/GenBank/DDBJ databases">
        <title>B98-5 Cell Line De Novo Hybrid Assembly: An Optical Mapping Approach.</title>
        <authorList>
            <person name="Kananen K."/>
            <person name="Auerbach J.A."/>
            <person name="Kautto E."/>
            <person name="Blachly J.S."/>
        </authorList>
    </citation>
    <scope>NUCLEOTIDE SEQUENCE [LARGE SCALE GENOMIC DNA]</scope>
    <source>
        <strain evidence="1">B95-8</strain>
        <tissue evidence="1">Cell line</tissue>
    </source>
</reference>
<gene>
    <name evidence="1" type="ORF">P7K49_039826</name>
</gene>
<dbReference type="EMBL" id="JASSZA010000040">
    <property type="protein sequence ID" value="KAK2082368.1"/>
    <property type="molecule type" value="Genomic_DNA"/>
</dbReference>
<comment type="caution">
    <text evidence="1">The sequence shown here is derived from an EMBL/GenBank/DDBJ whole genome shotgun (WGS) entry which is preliminary data.</text>
</comment>
<proteinExistence type="predicted"/>
<dbReference type="Proteomes" id="UP001266305">
    <property type="component" value="Unassembled WGS sequence"/>
</dbReference>
<accession>A0ABQ9TC98</accession>
<feature type="non-terminal residue" evidence="1">
    <location>
        <position position="1"/>
    </location>
</feature>
<sequence>GGGAGSPPVYTGSRWRWGRVPSCLHWAPGACTHLFAHVQLVPELQVVQALVRPGLFPAHQTLRLVTGHGDIAGWIEAFCNE</sequence>